<evidence type="ECO:0000313" key="1">
    <source>
        <dbReference type="EMBL" id="MPL87688.1"/>
    </source>
</evidence>
<name>A0A644V8N9_9ZZZZ</name>
<accession>A0A644V8N9</accession>
<dbReference type="EMBL" id="VSSQ01000243">
    <property type="protein sequence ID" value="MPL87688.1"/>
    <property type="molecule type" value="Genomic_DNA"/>
</dbReference>
<protein>
    <submittedName>
        <fullName evidence="1">Uncharacterized protein</fullName>
    </submittedName>
</protein>
<sequence>MTLVLLAGVLLLPACGLLQHSLWRPETLVPVETDRAHAVSMIHLCAKQGYKGQAFASLPESKNAQCQPRGRGQECAMLLEYPEDRYFSFVDARSYTAMVQAKTLFNVGVDNAGNIKQCRTETE</sequence>
<gene>
    <name evidence="1" type="ORF">SDC9_33694</name>
</gene>
<organism evidence="1">
    <name type="scientific">bioreactor metagenome</name>
    <dbReference type="NCBI Taxonomy" id="1076179"/>
    <lineage>
        <taxon>unclassified sequences</taxon>
        <taxon>metagenomes</taxon>
        <taxon>ecological metagenomes</taxon>
    </lineage>
</organism>
<reference evidence="1" key="1">
    <citation type="submission" date="2019-08" db="EMBL/GenBank/DDBJ databases">
        <authorList>
            <person name="Kucharzyk K."/>
            <person name="Murdoch R.W."/>
            <person name="Higgins S."/>
            <person name="Loffler F."/>
        </authorList>
    </citation>
    <scope>NUCLEOTIDE SEQUENCE</scope>
</reference>
<comment type="caution">
    <text evidence="1">The sequence shown here is derived from an EMBL/GenBank/DDBJ whole genome shotgun (WGS) entry which is preliminary data.</text>
</comment>
<dbReference type="AlphaFoldDB" id="A0A644V8N9"/>
<proteinExistence type="predicted"/>